<dbReference type="InterPro" id="IPR002504">
    <property type="entry name" value="NADK"/>
</dbReference>
<dbReference type="PANTHER" id="PTHR40697">
    <property type="entry name" value="ACETOIN CATABOLISM PROTEIN X"/>
    <property type="match status" value="1"/>
</dbReference>
<dbReference type="Pfam" id="PF01513">
    <property type="entry name" value="NAD_kinase"/>
    <property type="match status" value="1"/>
</dbReference>
<reference evidence="1" key="1">
    <citation type="submission" date="2018-05" db="EMBL/GenBank/DDBJ databases">
        <authorList>
            <person name="Lanie J.A."/>
            <person name="Ng W.-L."/>
            <person name="Kazmierczak K.M."/>
            <person name="Andrzejewski T.M."/>
            <person name="Davidsen T.M."/>
            <person name="Wayne K.J."/>
            <person name="Tettelin H."/>
            <person name="Glass J.I."/>
            <person name="Rusch D."/>
            <person name="Podicherti R."/>
            <person name="Tsui H.-C.T."/>
            <person name="Winkler M.E."/>
        </authorList>
    </citation>
    <scope>NUCLEOTIDE SEQUENCE</scope>
</reference>
<proteinExistence type="predicted"/>
<dbReference type="SUPFAM" id="SSF111331">
    <property type="entry name" value="NAD kinase/diacylglycerol kinase-like"/>
    <property type="match status" value="1"/>
</dbReference>
<dbReference type="InterPro" id="IPR016064">
    <property type="entry name" value="NAD/diacylglycerol_kinase_sf"/>
</dbReference>
<dbReference type="EMBL" id="UINC01060490">
    <property type="protein sequence ID" value="SVB85051.1"/>
    <property type="molecule type" value="Genomic_DNA"/>
</dbReference>
<accession>A0A382HEZ0</accession>
<feature type="non-terminal residue" evidence="1">
    <location>
        <position position="284"/>
    </location>
</feature>
<feature type="non-terminal residue" evidence="1">
    <location>
        <position position="1"/>
    </location>
</feature>
<organism evidence="1">
    <name type="scientific">marine metagenome</name>
    <dbReference type="NCBI Taxonomy" id="408172"/>
    <lineage>
        <taxon>unclassified sequences</taxon>
        <taxon>metagenomes</taxon>
        <taxon>ecological metagenomes</taxon>
    </lineage>
</organism>
<dbReference type="AlphaFoldDB" id="A0A382HEZ0"/>
<dbReference type="GO" id="GO:0003951">
    <property type="term" value="F:NAD+ kinase activity"/>
    <property type="evidence" value="ECO:0007669"/>
    <property type="project" value="InterPro"/>
</dbReference>
<evidence type="ECO:0000313" key="1">
    <source>
        <dbReference type="EMBL" id="SVB85051.1"/>
    </source>
</evidence>
<protein>
    <recommendedName>
        <fullName evidence="2">ATP-NAD kinase</fullName>
    </recommendedName>
</protein>
<sequence>VLTIGIVANPSSGKDIRRLIGKASVFDNREKQAIVRRAVVGAVNAGAQSIAFMDDSHSIASSALSELSFGKGVRLHNIACPRSATALDTVKAAQQMSELSCAAVLVLGGDGTSRAFVKGWRDATLLSLSTGTNNVFPVICEATVAGSVLGLLASEALPMDEVTRQTKIIDVRIENEADDVALIDAVFTSDSFIGSRALLDADVLVQAVLSRADPTAVGMTSLGGLVESIDEQDEAGLHMVFGPGGRVVNAPIAPGLFADVEVKSIHRIDYARPVEFTGPAILAL</sequence>
<name>A0A382HEZ0_9ZZZZ</name>
<evidence type="ECO:0008006" key="2">
    <source>
        <dbReference type="Google" id="ProtNLM"/>
    </source>
</evidence>
<gene>
    <name evidence="1" type="ORF">METZ01_LOCUS237905</name>
</gene>
<dbReference type="InterPro" id="IPR039065">
    <property type="entry name" value="AcoX-like"/>
</dbReference>
<dbReference type="GO" id="GO:0006741">
    <property type="term" value="P:NADP+ biosynthetic process"/>
    <property type="evidence" value="ECO:0007669"/>
    <property type="project" value="InterPro"/>
</dbReference>
<dbReference type="PANTHER" id="PTHR40697:SF3">
    <property type="entry name" value="ACETOIN CATABOLISM PROTEIN X"/>
    <property type="match status" value="1"/>
</dbReference>